<evidence type="ECO:0000256" key="1">
    <source>
        <dbReference type="SAM" id="Phobius"/>
    </source>
</evidence>
<dbReference type="KEGG" id="achi:CDG60_12090"/>
<gene>
    <name evidence="2" type="ORF">CDG60_12090</name>
</gene>
<accession>A0A3B7M0H8</accession>
<feature type="transmembrane region" description="Helical" evidence="1">
    <location>
        <begin position="97"/>
        <end position="119"/>
    </location>
</feature>
<evidence type="ECO:0000313" key="2">
    <source>
        <dbReference type="EMBL" id="AXY57237.1"/>
    </source>
</evidence>
<protein>
    <submittedName>
        <fullName evidence="2">Uncharacterized protein</fullName>
    </submittedName>
</protein>
<feature type="transmembrane region" description="Helical" evidence="1">
    <location>
        <begin position="275"/>
        <end position="294"/>
    </location>
</feature>
<reference evidence="3" key="1">
    <citation type="submission" date="2018-09" db="EMBL/GenBank/DDBJ databases">
        <title>The complete genome of Acinetobacter sp. strain WCHAc010005.</title>
        <authorList>
            <person name="Hu Y."/>
            <person name="Long H."/>
            <person name="Feng Y."/>
            <person name="Zong Z."/>
        </authorList>
    </citation>
    <scope>NUCLEOTIDE SEQUENCE [LARGE SCALE GENOMIC DNA]</scope>
    <source>
        <strain evidence="3">WCHAc010005</strain>
    </source>
</reference>
<keyword evidence="1" id="KW-0472">Membrane</keyword>
<dbReference type="AlphaFoldDB" id="A0A3B7M0H8"/>
<feature type="transmembrane region" description="Helical" evidence="1">
    <location>
        <begin position="131"/>
        <end position="150"/>
    </location>
</feature>
<dbReference type="EMBL" id="CP032134">
    <property type="protein sequence ID" value="AXY57237.1"/>
    <property type="molecule type" value="Genomic_DNA"/>
</dbReference>
<keyword evidence="1" id="KW-1133">Transmembrane helix</keyword>
<feature type="transmembrane region" description="Helical" evidence="1">
    <location>
        <begin position="33"/>
        <end position="53"/>
    </location>
</feature>
<sequence>MSERQVKGHDSEVDQLQQIETGVAVLQRRQNRLMVMAVATSTLALISFVSIFFQQDMVLGLFGVSEQVRQLHVPFSVNAQFEAFLHQPNYFLNLLSWFGWLILKLIVAFTGAFISVSLLKKIRFFRIRFQSFVLKFVGWLVAFIILWSGLTYVQYDLKEDEASEYQALVSYDQSIQQSHIYQYLQRTEDPEPVKDYVLAQTALLHKPQDRDVAVAYTAKLIQAERKDPHFLEYGLKPEQLWSMQYQLYGQAVTPLAQSVEPLVEKASGWSRVLNYVLYALIAVLVLISGIFYFLSRGLKKRLVRISQKLQY</sequence>
<organism evidence="2 3">
    <name type="scientific">Acinetobacter chinensis</name>
    <dbReference type="NCBI Taxonomy" id="2004650"/>
    <lineage>
        <taxon>Bacteria</taxon>
        <taxon>Pseudomonadati</taxon>
        <taxon>Pseudomonadota</taxon>
        <taxon>Gammaproteobacteria</taxon>
        <taxon>Moraxellales</taxon>
        <taxon>Moraxellaceae</taxon>
        <taxon>Acinetobacter</taxon>
    </lineage>
</organism>
<proteinExistence type="predicted"/>
<dbReference type="Proteomes" id="UP000263753">
    <property type="component" value="Chromosome"/>
</dbReference>
<keyword evidence="1" id="KW-0812">Transmembrane</keyword>
<name>A0A3B7M0H8_9GAMM</name>
<evidence type="ECO:0000313" key="3">
    <source>
        <dbReference type="Proteomes" id="UP000263753"/>
    </source>
</evidence>